<gene>
    <name evidence="1" type="primary">81</name>
    <name evidence="1" type="ORF">SEA_NITZEL_81</name>
</gene>
<keyword evidence="2" id="KW-1185">Reference proteome</keyword>
<dbReference type="KEGG" id="vg:60332008"/>
<sequence>MTDAETFNERFQMLELMAVEWNDEMAARFPNASHVGCRQQVWHDGIGWRSFEPVRCRDLHCNRCGSPTGCYGQHECPDRVNRELKGNA</sequence>
<dbReference type="EMBL" id="MN310545">
    <property type="protein sequence ID" value="QFG04906.1"/>
    <property type="molecule type" value="Genomic_DNA"/>
</dbReference>
<name>A0A5J6T3C1_9CAUD</name>
<organism evidence="1 2">
    <name type="scientific">Mycobacterium phage Nitzel</name>
    <dbReference type="NCBI Taxonomy" id="2652404"/>
    <lineage>
        <taxon>Viruses</taxon>
        <taxon>Duplodnaviria</taxon>
        <taxon>Heunggongvirae</taxon>
        <taxon>Uroviricota</taxon>
        <taxon>Caudoviricetes</taxon>
        <taxon>Gracegardnervirinae</taxon>
        <taxon>Cheoctovirus</taxon>
        <taxon>Cheoctovirus nitzel</taxon>
    </lineage>
</organism>
<dbReference type="Proteomes" id="UP000327190">
    <property type="component" value="Segment"/>
</dbReference>
<accession>A0A5J6T3C1</accession>
<dbReference type="RefSeq" id="YP_009960456.1">
    <property type="nucleotide sequence ID" value="NC_051690.1"/>
</dbReference>
<evidence type="ECO:0000313" key="2">
    <source>
        <dbReference type="Proteomes" id="UP000327190"/>
    </source>
</evidence>
<reference evidence="1 2" key="1">
    <citation type="submission" date="2019-08" db="EMBL/GenBank/DDBJ databases">
        <authorList>
            <person name="Garza N."/>
            <person name="Spicak I."/>
            <person name="Bhardwaj A."/>
            <person name="Birdinc S."/>
            <person name="Bormett K."/>
            <person name="Burke B."/>
            <person name="Callin M."/>
            <person name="Chagpar M."/>
            <person name="Cline E."/>
            <person name="Crank I."/>
            <person name="Damge R."/>
            <person name="Dejoie J."/>
            <person name="Delisi D."/>
            <person name="Everett N."/>
            <person name="Fu C."/>
            <person name="Garimella S."/>
            <person name="Georgiev A.N."/>
            <person name="Hand M."/>
            <person name="Harris A."/>
            <person name="Howard B."/>
            <person name="Ischinger J."/>
            <person name="Jaeger M."/>
            <person name="Jammer K."/>
            <person name="Jang J."/>
            <person name="Jiang C."/>
            <person name="Johnson L."/>
            <person name="Jones C."/>
            <person name="Joseph G."/>
            <person name="Kim E.B."/>
            <person name="Lietzke E."/>
            <person name="Liu S."/>
            <person name="Liu M."/>
            <person name="Martinez E."/>
            <person name="Martinez M."/>
            <person name="Mavrenovic B."/>
            <person name="Mccrea K."/>
            <person name="Mehling M."/>
            <person name="Murphy A."/>
            <person name="Myers K."/>
            <person name="Nguyen Q."/>
            <person name="O'Neill M."/>
            <person name="Oparah L."/>
            <person name="Pandolfi P."/>
            <person name="Patil N."/>
            <person name="Pineau M."/>
            <person name="San M.L.O.P.E.Z."/>
            <person name="Sanders E."/>
            <person name="Selvia G."/>
            <person name="Snyder K."/>
            <person name="Sorrell T."/>
            <person name="Torres S."/>
            <person name="Trigg L."/>
            <person name="Troyer K."/>
            <person name="Turner K."/>
            <person name="Vu B."/>
            <person name="Wilson R."/>
            <person name="Wollensak R."/>
            <person name="Wyss Y.T."/>
            <person name="Yoo E."/>
            <person name="Zhao N."/>
            <person name="Bell S.K."/>
            <person name="Chan J.Y."/>
            <person name="Kerstiens E.A."/>
            <person name="Krampen J.M."/>
            <person name="Larson A.M."/>
            <person name="Reuhs M.P."/>
            <person name="Rickus G."/>
            <person name="Riedel J.T."/>
            <person name="Sanchez C."/>
            <person name="Smith G.V."/>
            <person name="Okekeogbu I.O."/>
            <person name="Clase K.L."/>
            <person name="Gurney S.M.R."/>
            <person name="Garlena R.A."/>
            <person name="Russell D.A."/>
            <person name="Pope W.H."/>
            <person name="Jacobs-Sera D."/>
            <person name="Hatfull G.F."/>
        </authorList>
    </citation>
    <scope>NUCLEOTIDE SEQUENCE [LARGE SCALE GENOMIC DNA]</scope>
</reference>
<dbReference type="GeneID" id="60332008"/>
<protein>
    <submittedName>
        <fullName evidence="1">Uncharacterized protein</fullName>
    </submittedName>
</protein>
<proteinExistence type="predicted"/>
<evidence type="ECO:0000313" key="1">
    <source>
        <dbReference type="EMBL" id="QFG04906.1"/>
    </source>
</evidence>